<gene>
    <name evidence="2" type="ORF">FWK35_00015548</name>
</gene>
<dbReference type="EMBL" id="VUJU01001557">
    <property type="protein sequence ID" value="KAF0764767.1"/>
    <property type="molecule type" value="Genomic_DNA"/>
</dbReference>
<name>A0A6G0Z3F2_APHCR</name>
<feature type="transmembrane region" description="Helical" evidence="1">
    <location>
        <begin position="77"/>
        <end position="95"/>
    </location>
</feature>
<comment type="caution">
    <text evidence="2">The sequence shown here is derived from an EMBL/GenBank/DDBJ whole genome shotgun (WGS) entry which is preliminary data.</text>
</comment>
<evidence type="ECO:0000313" key="3">
    <source>
        <dbReference type="Proteomes" id="UP000478052"/>
    </source>
</evidence>
<dbReference type="Proteomes" id="UP000478052">
    <property type="component" value="Unassembled WGS sequence"/>
</dbReference>
<keyword evidence="3" id="KW-1185">Reference proteome</keyword>
<reference evidence="2 3" key="1">
    <citation type="submission" date="2019-08" db="EMBL/GenBank/DDBJ databases">
        <title>Whole genome of Aphis craccivora.</title>
        <authorList>
            <person name="Voronova N.V."/>
            <person name="Shulinski R.S."/>
            <person name="Bandarenka Y.V."/>
            <person name="Zhorov D.G."/>
            <person name="Warner D."/>
        </authorList>
    </citation>
    <scope>NUCLEOTIDE SEQUENCE [LARGE SCALE GENOMIC DNA]</scope>
    <source>
        <strain evidence="2">180601</strain>
        <tissue evidence="2">Whole Body</tissue>
    </source>
</reference>
<keyword evidence="1" id="KW-1133">Transmembrane helix</keyword>
<protein>
    <submittedName>
        <fullName evidence="2">Uncharacterized protein</fullName>
    </submittedName>
</protein>
<keyword evidence="1" id="KW-0812">Transmembrane</keyword>
<accession>A0A6G0Z3F2</accession>
<dbReference type="OrthoDB" id="6616558at2759"/>
<evidence type="ECO:0000313" key="2">
    <source>
        <dbReference type="EMBL" id="KAF0764767.1"/>
    </source>
</evidence>
<keyword evidence="1" id="KW-0472">Membrane</keyword>
<organism evidence="2 3">
    <name type="scientific">Aphis craccivora</name>
    <name type="common">Cowpea aphid</name>
    <dbReference type="NCBI Taxonomy" id="307492"/>
    <lineage>
        <taxon>Eukaryota</taxon>
        <taxon>Metazoa</taxon>
        <taxon>Ecdysozoa</taxon>
        <taxon>Arthropoda</taxon>
        <taxon>Hexapoda</taxon>
        <taxon>Insecta</taxon>
        <taxon>Pterygota</taxon>
        <taxon>Neoptera</taxon>
        <taxon>Paraneoptera</taxon>
        <taxon>Hemiptera</taxon>
        <taxon>Sternorrhyncha</taxon>
        <taxon>Aphidomorpha</taxon>
        <taxon>Aphidoidea</taxon>
        <taxon>Aphididae</taxon>
        <taxon>Aphidini</taxon>
        <taxon>Aphis</taxon>
        <taxon>Aphis</taxon>
    </lineage>
</organism>
<evidence type="ECO:0000256" key="1">
    <source>
        <dbReference type="SAM" id="Phobius"/>
    </source>
</evidence>
<dbReference type="AlphaFoldDB" id="A0A6G0Z3F2"/>
<sequence>MLDEKSSLTKVIGKTKGVFRNTYGSTNDQKQVNVIDTKQKYRKLKFLKKLWRWRSSSVKKTNEELLEEGPNIEQNKVTVVTYALCFIMMLAGLSVKMD</sequence>
<proteinExistence type="predicted"/>